<protein>
    <submittedName>
        <fullName evidence="2">Uncharacterized protein</fullName>
    </submittedName>
</protein>
<dbReference type="AlphaFoldDB" id="A0A9D3WI82"/>
<dbReference type="EMBL" id="JAIQCV010000001">
    <property type="protein sequence ID" value="KAH1129610.1"/>
    <property type="molecule type" value="Genomic_DNA"/>
</dbReference>
<gene>
    <name evidence="2" type="ORF">J1N35_000988</name>
</gene>
<proteinExistence type="predicted"/>
<reference evidence="2 3" key="1">
    <citation type="journal article" date="2021" name="Plant Biotechnol. J.">
        <title>Multi-omics assisted identification of the key and species-specific regulatory components of drought-tolerant mechanisms in Gossypium stocksii.</title>
        <authorList>
            <person name="Yu D."/>
            <person name="Ke L."/>
            <person name="Zhang D."/>
            <person name="Wu Y."/>
            <person name="Sun Y."/>
            <person name="Mei J."/>
            <person name="Sun J."/>
            <person name="Sun Y."/>
        </authorList>
    </citation>
    <scope>NUCLEOTIDE SEQUENCE [LARGE SCALE GENOMIC DNA]</scope>
    <source>
        <strain evidence="3">cv. E1</strain>
        <tissue evidence="2">Leaf</tissue>
    </source>
</reference>
<evidence type="ECO:0000313" key="3">
    <source>
        <dbReference type="Proteomes" id="UP000828251"/>
    </source>
</evidence>
<comment type="caution">
    <text evidence="2">The sequence shown here is derived from an EMBL/GenBank/DDBJ whole genome shotgun (WGS) entry which is preliminary data.</text>
</comment>
<dbReference type="OrthoDB" id="10528268at2759"/>
<accession>A0A9D3WI82</accession>
<evidence type="ECO:0000256" key="1">
    <source>
        <dbReference type="SAM" id="MobiDB-lite"/>
    </source>
</evidence>
<sequence length="143" mass="16023">MVSESKNQIGMELIVLEILGSTNKARTQEQYNTDQPIEKMVEVLMSENEHFMKPTRSIIGDTLYTKSTPTHQDEGANLKKEGVAHEYPEIEVKYEVAFLLQFSTPKKHVAQSPTCHALSTGGSSHQIHVIGKGKAPMEMRQAR</sequence>
<name>A0A9D3WI82_9ROSI</name>
<organism evidence="2 3">
    <name type="scientific">Gossypium stocksii</name>
    <dbReference type="NCBI Taxonomy" id="47602"/>
    <lineage>
        <taxon>Eukaryota</taxon>
        <taxon>Viridiplantae</taxon>
        <taxon>Streptophyta</taxon>
        <taxon>Embryophyta</taxon>
        <taxon>Tracheophyta</taxon>
        <taxon>Spermatophyta</taxon>
        <taxon>Magnoliopsida</taxon>
        <taxon>eudicotyledons</taxon>
        <taxon>Gunneridae</taxon>
        <taxon>Pentapetalae</taxon>
        <taxon>rosids</taxon>
        <taxon>malvids</taxon>
        <taxon>Malvales</taxon>
        <taxon>Malvaceae</taxon>
        <taxon>Malvoideae</taxon>
        <taxon>Gossypium</taxon>
    </lineage>
</organism>
<feature type="region of interest" description="Disordered" evidence="1">
    <location>
        <begin position="113"/>
        <end position="143"/>
    </location>
</feature>
<keyword evidence="3" id="KW-1185">Reference proteome</keyword>
<evidence type="ECO:0000313" key="2">
    <source>
        <dbReference type="EMBL" id="KAH1129610.1"/>
    </source>
</evidence>
<dbReference type="Proteomes" id="UP000828251">
    <property type="component" value="Unassembled WGS sequence"/>
</dbReference>